<dbReference type="CDD" id="cd02440">
    <property type="entry name" value="AdoMet_MTases"/>
    <property type="match status" value="1"/>
</dbReference>
<dbReference type="Proteomes" id="UP000467252">
    <property type="component" value="Chromosome"/>
</dbReference>
<dbReference type="GO" id="GO:0032259">
    <property type="term" value="P:methylation"/>
    <property type="evidence" value="ECO:0007669"/>
    <property type="project" value="UniProtKB-KW"/>
</dbReference>
<dbReference type="Pfam" id="PF13649">
    <property type="entry name" value="Methyltransf_25"/>
    <property type="match status" value="1"/>
</dbReference>
<dbReference type="Gene3D" id="3.40.50.150">
    <property type="entry name" value="Vaccinia Virus protein VP39"/>
    <property type="match status" value="1"/>
</dbReference>
<dbReference type="InterPro" id="IPR050508">
    <property type="entry name" value="Methyltransf_Superfamily"/>
</dbReference>
<organism evidence="2 3">
    <name type="scientific">Mycolicibacterium pulveris</name>
    <name type="common">Mycobacterium pulveris</name>
    <dbReference type="NCBI Taxonomy" id="36813"/>
    <lineage>
        <taxon>Bacteria</taxon>
        <taxon>Bacillati</taxon>
        <taxon>Actinomycetota</taxon>
        <taxon>Actinomycetes</taxon>
        <taxon>Mycobacteriales</taxon>
        <taxon>Mycobacteriaceae</taxon>
        <taxon>Mycolicibacterium</taxon>
    </lineage>
</organism>
<dbReference type="AlphaFoldDB" id="A0A7I7UEC8"/>
<keyword evidence="2" id="KW-0808">Transferase</keyword>
<dbReference type="GO" id="GO:0008168">
    <property type="term" value="F:methyltransferase activity"/>
    <property type="evidence" value="ECO:0007669"/>
    <property type="project" value="UniProtKB-KW"/>
</dbReference>
<evidence type="ECO:0000313" key="3">
    <source>
        <dbReference type="Proteomes" id="UP000467252"/>
    </source>
</evidence>
<dbReference type="EMBL" id="AP022599">
    <property type="protein sequence ID" value="BBY79635.1"/>
    <property type="molecule type" value="Genomic_DNA"/>
</dbReference>
<evidence type="ECO:0000259" key="1">
    <source>
        <dbReference type="Pfam" id="PF13649"/>
    </source>
</evidence>
<reference evidence="2 3" key="1">
    <citation type="journal article" date="2019" name="Emerg. Microbes Infect.">
        <title>Comprehensive subspecies identification of 175 nontuberculous mycobacteria species based on 7547 genomic profiles.</title>
        <authorList>
            <person name="Matsumoto Y."/>
            <person name="Kinjo T."/>
            <person name="Motooka D."/>
            <person name="Nabeya D."/>
            <person name="Jung N."/>
            <person name="Uechi K."/>
            <person name="Horii T."/>
            <person name="Iida T."/>
            <person name="Fujita J."/>
            <person name="Nakamura S."/>
        </authorList>
    </citation>
    <scope>NUCLEOTIDE SEQUENCE [LARGE SCALE GENOMIC DNA]</scope>
    <source>
        <strain evidence="2 3">JCM 6370</strain>
    </source>
</reference>
<accession>A0A7I7UEC8</accession>
<dbReference type="InterPro" id="IPR041698">
    <property type="entry name" value="Methyltransf_25"/>
</dbReference>
<protein>
    <submittedName>
        <fullName evidence="2">Methyltransferase</fullName>
    </submittedName>
</protein>
<gene>
    <name evidence="2" type="ORF">MPUL_07930</name>
</gene>
<name>A0A7I7UEC8_MYCPV</name>
<keyword evidence="2" id="KW-0489">Methyltransferase</keyword>
<keyword evidence="3" id="KW-1185">Reference proteome</keyword>
<dbReference type="PANTHER" id="PTHR42912">
    <property type="entry name" value="METHYLTRANSFERASE"/>
    <property type="match status" value="1"/>
</dbReference>
<dbReference type="RefSeq" id="WP_163897185.1">
    <property type="nucleotide sequence ID" value="NZ_AP022599.1"/>
</dbReference>
<dbReference type="SUPFAM" id="SSF53335">
    <property type="entry name" value="S-adenosyl-L-methionine-dependent methyltransferases"/>
    <property type="match status" value="1"/>
</dbReference>
<dbReference type="InterPro" id="IPR029063">
    <property type="entry name" value="SAM-dependent_MTases_sf"/>
</dbReference>
<evidence type="ECO:0000313" key="2">
    <source>
        <dbReference type="EMBL" id="BBY79635.1"/>
    </source>
</evidence>
<proteinExistence type="predicted"/>
<sequence>MTEPDFLQRTRHGYDLTAKPYAENFHEHLHDKPLDRAMLAGFAGLVDRGGVIADVGCGTGATTRMLTDHGLDAVGIDLSPNMIAEARRRNPGLPFHVGSMTSLDFDDHQVHGVCAWYSVIHIPDELLAHVFTEFRRVLCPNGWLLLAFQVGEQPRELSEMFGEHVSLTFYRRQPDAVALLLEEIGFMPYAGLVREPNDDGFESTPHAFLMAQNCG</sequence>
<feature type="domain" description="Methyltransferase" evidence="1">
    <location>
        <begin position="52"/>
        <end position="142"/>
    </location>
</feature>